<evidence type="ECO:0000313" key="1">
    <source>
        <dbReference type="EMBL" id="ABK99504.1"/>
    </source>
</evidence>
<dbReference type="Proteomes" id="UP000006732">
    <property type="component" value="Chromosome"/>
</dbReference>
<name>A1AQ84_PELPD</name>
<protein>
    <submittedName>
        <fullName evidence="1">Uncharacterized protein</fullName>
    </submittedName>
</protein>
<dbReference type="AlphaFoldDB" id="A1AQ84"/>
<dbReference type="STRING" id="338966.Ppro_1894"/>
<sequence>MTPRCNRRGLYCCFPLNLDVLLLYTVTLNCQIRLLKRSFNMETKMKRKNKATKKVPKCFLVTWTEEHCVSGIVEADNSEKAIKKAEQGECNRIGCDGVFHPTATDGHSYICQGELIRDGFKIIHQ</sequence>
<proteinExistence type="predicted"/>
<reference evidence="1 2" key="1">
    <citation type="submission" date="2006-10" db="EMBL/GenBank/DDBJ databases">
        <title>Complete sequence of chromosome of Pelobacter propionicus DSM 2379.</title>
        <authorList>
            <consortium name="US DOE Joint Genome Institute"/>
            <person name="Copeland A."/>
            <person name="Lucas S."/>
            <person name="Lapidus A."/>
            <person name="Barry K."/>
            <person name="Detter J.C."/>
            <person name="Glavina del Rio T."/>
            <person name="Hammon N."/>
            <person name="Israni S."/>
            <person name="Dalin E."/>
            <person name="Tice H."/>
            <person name="Pitluck S."/>
            <person name="Saunders E."/>
            <person name="Brettin T."/>
            <person name="Bruce D."/>
            <person name="Han C."/>
            <person name="Tapia R."/>
            <person name="Schmutz J."/>
            <person name="Larimer F."/>
            <person name="Land M."/>
            <person name="Hauser L."/>
            <person name="Kyrpides N."/>
            <person name="Kim E."/>
            <person name="Lovley D."/>
            <person name="Richardson P."/>
        </authorList>
    </citation>
    <scope>NUCLEOTIDE SEQUENCE [LARGE SCALE GENOMIC DNA]</scope>
    <source>
        <strain evidence="2">DSM 2379 / NBRC 103807 / OttBd1</strain>
    </source>
</reference>
<dbReference type="KEGG" id="ppd:Ppro_1894"/>
<keyword evidence="2" id="KW-1185">Reference proteome</keyword>
<accession>A1AQ84</accession>
<dbReference type="EMBL" id="CP000482">
    <property type="protein sequence ID" value="ABK99504.1"/>
    <property type="molecule type" value="Genomic_DNA"/>
</dbReference>
<dbReference type="HOGENOM" id="CLU_1990532_0_0_7"/>
<organism evidence="1 2">
    <name type="scientific">Pelobacter propionicus (strain DSM 2379 / NBRC 103807 / OttBd1)</name>
    <dbReference type="NCBI Taxonomy" id="338966"/>
    <lineage>
        <taxon>Bacteria</taxon>
        <taxon>Pseudomonadati</taxon>
        <taxon>Thermodesulfobacteriota</taxon>
        <taxon>Desulfuromonadia</taxon>
        <taxon>Desulfuromonadales</taxon>
        <taxon>Desulfuromonadaceae</taxon>
        <taxon>Pelobacter</taxon>
    </lineage>
</organism>
<gene>
    <name evidence="1" type="ordered locus">Ppro_1894</name>
</gene>
<evidence type="ECO:0000313" key="2">
    <source>
        <dbReference type="Proteomes" id="UP000006732"/>
    </source>
</evidence>